<feature type="compositionally biased region" description="Polar residues" evidence="1">
    <location>
        <begin position="17"/>
        <end position="28"/>
    </location>
</feature>
<organism evidence="2 3">
    <name type="scientific">Cryptococcus wingfieldii CBS 7118</name>
    <dbReference type="NCBI Taxonomy" id="1295528"/>
    <lineage>
        <taxon>Eukaryota</taxon>
        <taxon>Fungi</taxon>
        <taxon>Dikarya</taxon>
        <taxon>Basidiomycota</taxon>
        <taxon>Agaricomycotina</taxon>
        <taxon>Tremellomycetes</taxon>
        <taxon>Tremellales</taxon>
        <taxon>Cryptococcaceae</taxon>
        <taxon>Cryptococcus</taxon>
    </lineage>
</organism>
<dbReference type="RefSeq" id="XP_019029878.1">
    <property type="nucleotide sequence ID" value="XM_019178159.1"/>
</dbReference>
<feature type="compositionally biased region" description="Acidic residues" evidence="1">
    <location>
        <begin position="218"/>
        <end position="233"/>
    </location>
</feature>
<dbReference type="GeneID" id="30195305"/>
<protein>
    <submittedName>
        <fullName evidence="2">Uncharacterized protein</fullName>
    </submittedName>
</protein>
<feature type="region of interest" description="Disordered" evidence="1">
    <location>
        <begin position="159"/>
        <end position="248"/>
    </location>
</feature>
<comment type="caution">
    <text evidence="2">The sequence shown here is derived from an EMBL/GenBank/DDBJ whole genome shotgun (WGS) entry which is preliminary data.</text>
</comment>
<sequence>MTSPQPTEKSASPAPPSQKQGTITSLTPSDVEANRWMDERKLKKQKPLTEFAIKELVWMEIFRRAKQDSRLSGVNVKIETPGYWKNRWYHLARDWYQPIVDARRKYGHDFYDGMLQLTEKEWEERIKANSAYKKLRETPFHHFDAMHYILDGQSASGVNAGPTFPRSSGETPSGPLSLQRSRSLSLSPSSEPSGRRAAQDYGAEIVLERKRKATEQKDDSEDDDDGSEEDEHEESQVNKKEKRARRGWPRRDIEKKEEEEELAVDAMARAVLGMQSSIDKYLSEQRQVANPRSSRLSTIASWLEKREDFDDPTKRRILDKCLNDEGCAEKVMLLASGCEVKLLEERILEQIRSW</sequence>
<gene>
    <name evidence="2" type="ORF">L198_06093</name>
</gene>
<evidence type="ECO:0000256" key="1">
    <source>
        <dbReference type="SAM" id="MobiDB-lite"/>
    </source>
</evidence>
<name>A0A1E3IS83_9TREE</name>
<feature type="compositionally biased region" description="Low complexity" evidence="1">
    <location>
        <begin position="172"/>
        <end position="192"/>
    </location>
</feature>
<accession>A0A1E3IS83</accession>
<dbReference type="AlphaFoldDB" id="A0A1E3IS83"/>
<dbReference type="Proteomes" id="UP000094819">
    <property type="component" value="Unassembled WGS sequence"/>
</dbReference>
<feature type="region of interest" description="Disordered" evidence="1">
    <location>
        <begin position="1"/>
        <end position="30"/>
    </location>
</feature>
<reference evidence="2 3" key="1">
    <citation type="submission" date="2016-06" db="EMBL/GenBank/DDBJ databases">
        <title>Evolution of pathogenesis and genome organization in the Tremellales.</title>
        <authorList>
            <person name="Cuomo C."/>
            <person name="Litvintseva A."/>
            <person name="Heitman J."/>
            <person name="Chen Y."/>
            <person name="Sun S."/>
            <person name="Springer D."/>
            <person name="Dromer F."/>
            <person name="Young S."/>
            <person name="Zeng Q."/>
            <person name="Chapman S."/>
            <person name="Gujja S."/>
            <person name="Saif S."/>
            <person name="Birren B."/>
        </authorList>
    </citation>
    <scope>NUCLEOTIDE SEQUENCE [LARGE SCALE GENOMIC DNA]</scope>
    <source>
        <strain evidence="2 3">CBS 7118</strain>
    </source>
</reference>
<proteinExistence type="predicted"/>
<evidence type="ECO:0000313" key="2">
    <source>
        <dbReference type="EMBL" id="ODN90776.1"/>
    </source>
</evidence>
<dbReference type="EMBL" id="AWGH01000020">
    <property type="protein sequence ID" value="ODN90776.1"/>
    <property type="molecule type" value="Genomic_DNA"/>
</dbReference>
<dbReference type="OrthoDB" id="2578184at2759"/>
<keyword evidence="3" id="KW-1185">Reference proteome</keyword>
<evidence type="ECO:0000313" key="3">
    <source>
        <dbReference type="Proteomes" id="UP000094819"/>
    </source>
</evidence>
<feature type="compositionally biased region" description="Polar residues" evidence="1">
    <location>
        <begin position="1"/>
        <end position="10"/>
    </location>
</feature>